<dbReference type="AlphaFoldDB" id="A0A4T0FM68"/>
<dbReference type="InterPro" id="IPR012340">
    <property type="entry name" value="NA-bd_OB-fold"/>
</dbReference>
<dbReference type="GO" id="GO:0006260">
    <property type="term" value="P:DNA replication"/>
    <property type="evidence" value="ECO:0007669"/>
    <property type="project" value="InterPro"/>
</dbReference>
<comment type="caution">
    <text evidence="4">The sequence shown here is derived from an EMBL/GenBank/DDBJ whole genome shotgun (WGS) entry which is preliminary data.</text>
</comment>
<dbReference type="GO" id="GO:0006298">
    <property type="term" value="P:mismatch repair"/>
    <property type="evidence" value="ECO:0007669"/>
    <property type="project" value="TreeGrafter"/>
</dbReference>
<dbReference type="Pfam" id="PF08661">
    <property type="entry name" value="Rep_fac-A_3"/>
    <property type="match status" value="1"/>
</dbReference>
<reference evidence="4 5" key="1">
    <citation type="submission" date="2019-03" db="EMBL/GenBank/DDBJ databases">
        <title>Sequencing 23 genomes of Wallemia ichthyophaga.</title>
        <authorList>
            <person name="Gostincar C."/>
        </authorList>
    </citation>
    <scope>NUCLEOTIDE SEQUENCE [LARGE SCALE GENOMIC DNA]</scope>
    <source>
        <strain evidence="4 5">EXF-5753</strain>
    </source>
</reference>
<proteinExistence type="inferred from homology"/>
<name>A0A4T0FM68_9BASI</name>
<dbReference type="CDD" id="cd04479">
    <property type="entry name" value="RPA3"/>
    <property type="match status" value="1"/>
</dbReference>
<dbReference type="GO" id="GO:0006289">
    <property type="term" value="P:nucleotide-excision repair"/>
    <property type="evidence" value="ECO:0007669"/>
    <property type="project" value="TreeGrafter"/>
</dbReference>
<dbReference type="GO" id="GO:0003697">
    <property type="term" value="F:single-stranded DNA binding"/>
    <property type="evidence" value="ECO:0007669"/>
    <property type="project" value="TreeGrafter"/>
</dbReference>
<dbReference type="PANTHER" id="PTHR15114:SF1">
    <property type="entry name" value="REPLICATION PROTEIN A 14 KDA SUBUNIT"/>
    <property type="match status" value="1"/>
</dbReference>
<dbReference type="GO" id="GO:0003684">
    <property type="term" value="F:damaged DNA binding"/>
    <property type="evidence" value="ECO:0007669"/>
    <property type="project" value="TreeGrafter"/>
</dbReference>
<dbReference type="InterPro" id="IPR013970">
    <property type="entry name" value="Rfa2"/>
</dbReference>
<dbReference type="GO" id="GO:0000724">
    <property type="term" value="P:double-strand break repair via homologous recombination"/>
    <property type="evidence" value="ECO:0007669"/>
    <property type="project" value="TreeGrafter"/>
</dbReference>
<keyword evidence="5" id="KW-1185">Reference proteome</keyword>
<dbReference type="OrthoDB" id="188186at2759"/>
<dbReference type="SUPFAM" id="SSF50249">
    <property type="entry name" value="Nucleic acid-binding proteins"/>
    <property type="match status" value="1"/>
</dbReference>
<evidence type="ECO:0000256" key="3">
    <source>
        <dbReference type="ARBA" id="ARBA00023242"/>
    </source>
</evidence>
<keyword evidence="3" id="KW-0539">Nucleus</keyword>
<dbReference type="GO" id="GO:0035861">
    <property type="term" value="C:site of double-strand break"/>
    <property type="evidence" value="ECO:0007669"/>
    <property type="project" value="TreeGrafter"/>
</dbReference>
<evidence type="ECO:0000313" key="5">
    <source>
        <dbReference type="Proteomes" id="UP000310189"/>
    </source>
</evidence>
<evidence type="ECO:0000256" key="1">
    <source>
        <dbReference type="ARBA" id="ARBA00004123"/>
    </source>
</evidence>
<sequence length="104" mass="11551">MDVSTIYVNSSNLNNFIGTTVRLVGKVLKVNENVAMLESTDGGQISVTMNRESDYGHSKFVEIIGKVQSEFAVQEYTSIPLGDELDLGAIDRVIQVMLKHRDIF</sequence>
<dbReference type="Gene3D" id="2.40.50.140">
    <property type="entry name" value="Nucleic acid-binding proteins"/>
    <property type="match status" value="1"/>
</dbReference>
<dbReference type="GO" id="GO:0005662">
    <property type="term" value="C:DNA replication factor A complex"/>
    <property type="evidence" value="ECO:0007669"/>
    <property type="project" value="TreeGrafter"/>
</dbReference>
<comment type="subcellular location">
    <subcellularLocation>
        <location evidence="1">Nucleus</location>
    </subcellularLocation>
</comment>
<accession>A0A4T0FM68</accession>
<gene>
    <name evidence="4" type="ORF">E3P99_02058</name>
</gene>
<organism evidence="4 5">
    <name type="scientific">Wallemia hederae</name>
    <dbReference type="NCBI Taxonomy" id="1540922"/>
    <lineage>
        <taxon>Eukaryota</taxon>
        <taxon>Fungi</taxon>
        <taxon>Dikarya</taxon>
        <taxon>Basidiomycota</taxon>
        <taxon>Wallemiomycotina</taxon>
        <taxon>Wallemiomycetes</taxon>
        <taxon>Wallemiales</taxon>
        <taxon>Wallemiaceae</taxon>
        <taxon>Wallemia</taxon>
    </lineage>
</organism>
<evidence type="ECO:0000256" key="2">
    <source>
        <dbReference type="ARBA" id="ARBA00009761"/>
    </source>
</evidence>
<evidence type="ECO:0000313" key="4">
    <source>
        <dbReference type="EMBL" id="TIA89471.1"/>
    </source>
</evidence>
<comment type="similarity">
    <text evidence="2">Belongs to the replication factor A protein 3 family.</text>
</comment>
<dbReference type="EMBL" id="SPNW01000027">
    <property type="protein sequence ID" value="TIA89471.1"/>
    <property type="molecule type" value="Genomic_DNA"/>
</dbReference>
<dbReference type="PANTHER" id="PTHR15114">
    <property type="entry name" value="REPLICATION PROTEIN A3"/>
    <property type="match status" value="1"/>
</dbReference>
<dbReference type="GO" id="GO:0006284">
    <property type="term" value="P:base-excision repair"/>
    <property type="evidence" value="ECO:0007669"/>
    <property type="project" value="TreeGrafter"/>
</dbReference>
<dbReference type="Proteomes" id="UP000310189">
    <property type="component" value="Unassembled WGS sequence"/>
</dbReference>
<protein>
    <recommendedName>
        <fullName evidence="6">Replication factor A protein 3</fullName>
    </recommendedName>
</protein>
<evidence type="ECO:0008006" key="6">
    <source>
        <dbReference type="Google" id="ProtNLM"/>
    </source>
</evidence>